<keyword evidence="2" id="KW-1185">Reference proteome</keyword>
<dbReference type="NCBIfam" id="TIGR02436">
    <property type="entry name" value="four helix bundle protein"/>
    <property type="match status" value="1"/>
</dbReference>
<dbReference type="Pfam" id="PF05635">
    <property type="entry name" value="23S_rRNA_IVP"/>
    <property type="match status" value="1"/>
</dbReference>
<evidence type="ECO:0000313" key="2">
    <source>
        <dbReference type="Proteomes" id="UP001193734"/>
    </source>
</evidence>
<organism evidence="1 2">
    <name type="scientific">Xylanibacter rodentium</name>
    <dbReference type="NCBI Taxonomy" id="2736289"/>
    <lineage>
        <taxon>Bacteria</taxon>
        <taxon>Pseudomonadati</taxon>
        <taxon>Bacteroidota</taxon>
        <taxon>Bacteroidia</taxon>
        <taxon>Bacteroidales</taxon>
        <taxon>Prevotellaceae</taxon>
        <taxon>Xylanibacter</taxon>
    </lineage>
</organism>
<evidence type="ECO:0000313" key="1">
    <source>
        <dbReference type="EMBL" id="NPE13711.1"/>
    </source>
</evidence>
<dbReference type="RefSeq" id="WP_172177050.1">
    <property type="nucleotide sequence ID" value="NZ_CASGIA010000002.1"/>
</dbReference>
<dbReference type="PANTHER" id="PTHR38471:SF2">
    <property type="entry name" value="FOUR HELIX BUNDLE PROTEIN"/>
    <property type="match status" value="1"/>
</dbReference>
<accession>A0ABX2AVL7</accession>
<protein>
    <submittedName>
        <fullName evidence="1">Four helix bundle protein</fullName>
    </submittedName>
</protein>
<reference evidence="1 2" key="1">
    <citation type="submission" date="2020-05" db="EMBL/GenBank/DDBJ databases">
        <title>Distinct polysaccharide utilization as determinants for interspecies competition between intestinal Prevotella spp.</title>
        <authorList>
            <person name="Galvez E.J.C."/>
            <person name="Iljazovic A."/>
            <person name="Strowig T."/>
        </authorList>
    </citation>
    <scope>NUCLEOTIDE SEQUENCE [LARGE SCALE GENOMIC DNA]</scope>
    <source>
        <strain evidence="1 2">PROD</strain>
    </source>
</reference>
<proteinExistence type="predicted"/>
<dbReference type="EMBL" id="JABKKE010000006">
    <property type="protein sequence ID" value="NPE13711.1"/>
    <property type="molecule type" value="Genomic_DNA"/>
</dbReference>
<dbReference type="PANTHER" id="PTHR38471">
    <property type="entry name" value="FOUR HELIX BUNDLE PROTEIN"/>
    <property type="match status" value="1"/>
</dbReference>
<dbReference type="Gene3D" id="1.20.1440.60">
    <property type="entry name" value="23S rRNA-intervening sequence"/>
    <property type="match status" value="1"/>
</dbReference>
<name>A0ABX2AVL7_9BACT</name>
<dbReference type="SUPFAM" id="SSF158446">
    <property type="entry name" value="IVS-encoded protein-like"/>
    <property type="match status" value="1"/>
</dbReference>
<dbReference type="InterPro" id="IPR012657">
    <property type="entry name" value="23S_rRNA-intervening_sequence"/>
</dbReference>
<sequence length="128" mass="15058">MTNTFKNIKAWQRAHEFVVKIYKTTRFFPEFEKYGLAAQFQRAAVSIPANIAEGFRKLSKADKLRFMNIAQGSLEECRYYIILSKDLEYINQNTYDTLNEHLEDTSRLLNSYCRGIINNAYKNLIIDE</sequence>
<dbReference type="CDD" id="cd16377">
    <property type="entry name" value="23S_rRNA_IVP_like"/>
    <property type="match status" value="1"/>
</dbReference>
<dbReference type="Proteomes" id="UP001193734">
    <property type="component" value="Unassembled WGS sequence"/>
</dbReference>
<dbReference type="GeneID" id="82157138"/>
<gene>
    <name evidence="1" type="ORF">HPS55_05110</name>
</gene>
<dbReference type="InterPro" id="IPR036583">
    <property type="entry name" value="23S_rRNA_IVS_sf"/>
</dbReference>
<comment type="caution">
    <text evidence="1">The sequence shown here is derived from an EMBL/GenBank/DDBJ whole genome shotgun (WGS) entry which is preliminary data.</text>
</comment>